<dbReference type="AlphaFoldDB" id="A0A9X4RM56"/>
<dbReference type="PANTHER" id="PTHR30329:SF21">
    <property type="entry name" value="LIPOPROTEIN YIAD-RELATED"/>
    <property type="match status" value="1"/>
</dbReference>
<dbReference type="Gene3D" id="3.30.1330.60">
    <property type="entry name" value="OmpA-like domain"/>
    <property type="match status" value="1"/>
</dbReference>
<dbReference type="CDD" id="cd07185">
    <property type="entry name" value="OmpA_C-like"/>
    <property type="match status" value="1"/>
</dbReference>
<comment type="caution">
    <text evidence="11">The sequence shown here is derived from an EMBL/GenBank/DDBJ whole genome shotgun (WGS) entry which is preliminary data.</text>
</comment>
<dbReference type="GO" id="GO:0005886">
    <property type="term" value="C:plasma membrane"/>
    <property type="evidence" value="ECO:0007669"/>
    <property type="project" value="UniProtKB-SubCell"/>
</dbReference>
<keyword evidence="6 7" id="KW-0472">Membrane</keyword>
<evidence type="ECO:0000256" key="1">
    <source>
        <dbReference type="ARBA" id="ARBA00004162"/>
    </source>
</evidence>
<dbReference type="RefSeq" id="WP_307632955.1">
    <property type="nucleotide sequence ID" value="NZ_JAPHEH010000001.1"/>
</dbReference>
<evidence type="ECO:0000256" key="2">
    <source>
        <dbReference type="ARBA" id="ARBA00008914"/>
    </source>
</evidence>
<protein>
    <submittedName>
        <fullName evidence="11">OmpA family protein</fullName>
    </submittedName>
</protein>
<evidence type="ECO:0000313" key="11">
    <source>
        <dbReference type="EMBL" id="MDG4475985.1"/>
    </source>
</evidence>
<feature type="compositionally biased region" description="Low complexity" evidence="8">
    <location>
        <begin position="266"/>
        <end position="281"/>
    </location>
</feature>
<dbReference type="InterPro" id="IPR006665">
    <property type="entry name" value="OmpA-like"/>
</dbReference>
<evidence type="ECO:0000256" key="7">
    <source>
        <dbReference type="PROSITE-ProRule" id="PRU00473"/>
    </source>
</evidence>
<evidence type="ECO:0000256" key="5">
    <source>
        <dbReference type="ARBA" id="ARBA00022989"/>
    </source>
</evidence>
<evidence type="ECO:0000256" key="4">
    <source>
        <dbReference type="ARBA" id="ARBA00022692"/>
    </source>
</evidence>
<keyword evidence="4 9" id="KW-0812">Transmembrane</keyword>
<evidence type="ECO:0000256" key="8">
    <source>
        <dbReference type="SAM" id="MobiDB-lite"/>
    </source>
</evidence>
<keyword evidence="12" id="KW-1185">Reference proteome</keyword>
<evidence type="ECO:0000256" key="9">
    <source>
        <dbReference type="SAM" id="Phobius"/>
    </source>
</evidence>
<organism evidence="11 12">
    <name type="scientific">Thiovibrio frasassiensis</name>
    <dbReference type="NCBI Taxonomy" id="2984131"/>
    <lineage>
        <taxon>Bacteria</taxon>
        <taxon>Pseudomonadati</taxon>
        <taxon>Thermodesulfobacteriota</taxon>
        <taxon>Desulfobulbia</taxon>
        <taxon>Desulfobulbales</taxon>
        <taxon>Thiovibrionaceae</taxon>
        <taxon>Thiovibrio</taxon>
    </lineage>
</organism>
<dbReference type="PROSITE" id="PS51123">
    <property type="entry name" value="OMPA_2"/>
    <property type="match status" value="1"/>
</dbReference>
<name>A0A9X4RM56_9BACT</name>
<dbReference type="EMBL" id="JAPHEH010000001">
    <property type="protein sequence ID" value="MDG4475985.1"/>
    <property type="molecule type" value="Genomic_DNA"/>
</dbReference>
<reference evidence="11" key="2">
    <citation type="submission" date="2022-10" db="EMBL/GenBank/DDBJ databases">
        <authorList>
            <person name="Aronson H.S."/>
        </authorList>
    </citation>
    <scope>NUCLEOTIDE SEQUENCE</scope>
    <source>
        <strain evidence="11">RS19-109</strain>
    </source>
</reference>
<evidence type="ECO:0000313" key="12">
    <source>
        <dbReference type="Proteomes" id="UP001154240"/>
    </source>
</evidence>
<accession>A0A9X4RM56</accession>
<dbReference type="InterPro" id="IPR050330">
    <property type="entry name" value="Bact_OuterMem_StrucFunc"/>
</dbReference>
<dbReference type="Pfam" id="PF00691">
    <property type="entry name" value="OmpA"/>
    <property type="match status" value="1"/>
</dbReference>
<comment type="subcellular location">
    <subcellularLocation>
        <location evidence="1">Cell membrane</location>
        <topology evidence="1">Single-pass membrane protein</topology>
    </subcellularLocation>
</comment>
<sequence>MEDKNIIIKKVKKVQGAGAHGGSWKVAFADFMTGMMAFFLLMWLVNMTTKPQKEKLAHYFQEYSLFAEGGAGGGAEIIAKEQVASEAQITVTQAPAATGEAEGEASPAGLEQFKNKLQQEIEQRLADLKDQVHIEVFEGGVKVDIMDKEGNPMFPLGSTALTASGQKILKVLCDNIKSTSSRIEIEGHTDAVSYANKEFGNWELSTARASAARVEVEKNGIPSSRLRRVSGYAATEPIIKDNPFDPRNRRISLRLYPEKKSTPSATQPQPQVPLQTQTPAQISPQIPPQVHPARMK</sequence>
<gene>
    <name evidence="11" type="ORF">OLX77_07420</name>
</gene>
<dbReference type="InterPro" id="IPR036737">
    <property type="entry name" value="OmpA-like_sf"/>
</dbReference>
<dbReference type="SUPFAM" id="SSF103088">
    <property type="entry name" value="OmpA-like"/>
    <property type="match status" value="1"/>
</dbReference>
<feature type="transmembrane region" description="Helical" evidence="9">
    <location>
        <begin position="26"/>
        <end position="45"/>
    </location>
</feature>
<comment type="similarity">
    <text evidence="2">Belongs to the MotB family.</text>
</comment>
<keyword evidence="5 9" id="KW-1133">Transmembrane helix</keyword>
<dbReference type="PANTHER" id="PTHR30329">
    <property type="entry name" value="STATOR ELEMENT OF FLAGELLAR MOTOR COMPLEX"/>
    <property type="match status" value="1"/>
</dbReference>
<keyword evidence="3" id="KW-1003">Cell membrane</keyword>
<feature type="domain" description="OmpA-like" evidence="10">
    <location>
        <begin position="141"/>
        <end position="259"/>
    </location>
</feature>
<evidence type="ECO:0000259" key="10">
    <source>
        <dbReference type="PROSITE" id="PS51123"/>
    </source>
</evidence>
<reference evidence="11" key="1">
    <citation type="journal article" date="2022" name="bioRxiv">
        <title>Thiovibrio frasassiensisgen. nov., sp. nov., an autotrophic, elemental sulfur disproportionating bacterium isolated from sulfidic karst sediment, and proposal of Thiovibrionaceae fam. nov.</title>
        <authorList>
            <person name="Aronson H."/>
            <person name="Thomas C."/>
            <person name="Bhattacharyya M."/>
            <person name="Eckstein S."/>
            <person name="Jensen S."/>
            <person name="Barco R."/>
            <person name="Macalady J."/>
            <person name="Amend J."/>
        </authorList>
    </citation>
    <scope>NUCLEOTIDE SEQUENCE</scope>
    <source>
        <strain evidence="11">RS19-109</strain>
    </source>
</reference>
<proteinExistence type="inferred from homology"/>
<evidence type="ECO:0000256" key="3">
    <source>
        <dbReference type="ARBA" id="ARBA00022475"/>
    </source>
</evidence>
<feature type="region of interest" description="Disordered" evidence="8">
    <location>
        <begin position="256"/>
        <end position="296"/>
    </location>
</feature>
<dbReference type="Proteomes" id="UP001154240">
    <property type="component" value="Unassembled WGS sequence"/>
</dbReference>
<dbReference type="Pfam" id="PF13677">
    <property type="entry name" value="MotB_plug"/>
    <property type="match status" value="1"/>
</dbReference>
<evidence type="ECO:0000256" key="6">
    <source>
        <dbReference type="ARBA" id="ARBA00023136"/>
    </source>
</evidence>
<dbReference type="InterPro" id="IPR025713">
    <property type="entry name" value="MotB-like_N_dom"/>
</dbReference>